<gene>
    <name evidence="2" type="ORF">EBB54_17740</name>
</gene>
<name>A0A3R8R689_9FIRM</name>
<feature type="domain" description="MobA/VirD2-like nuclease" evidence="1">
    <location>
        <begin position="49"/>
        <end position="140"/>
    </location>
</feature>
<dbReference type="AlphaFoldDB" id="A0A3R8R689"/>
<accession>A0A3R8R689</accession>
<protein>
    <recommendedName>
        <fullName evidence="1">MobA/VirD2-like nuclease domain-containing protein</fullName>
    </recommendedName>
</protein>
<proteinExistence type="predicted"/>
<organism evidence="2 3">
    <name type="scientific">Schaedlerella arabinosiphila</name>
    <dbReference type="NCBI Taxonomy" id="2044587"/>
    <lineage>
        <taxon>Bacteria</taxon>
        <taxon>Bacillati</taxon>
        <taxon>Bacillota</taxon>
        <taxon>Clostridia</taxon>
        <taxon>Lachnospirales</taxon>
        <taxon>Lachnospiraceae</taxon>
        <taxon>Schaedlerella</taxon>
    </lineage>
</organism>
<dbReference type="RefSeq" id="WP_125128373.1">
    <property type="nucleotide sequence ID" value="NZ_RHJS01000002.1"/>
</dbReference>
<keyword evidence="3" id="KW-1185">Reference proteome</keyword>
<dbReference type="Pfam" id="PF03432">
    <property type="entry name" value="Relaxase"/>
    <property type="match status" value="1"/>
</dbReference>
<dbReference type="Proteomes" id="UP000274920">
    <property type="component" value="Unassembled WGS sequence"/>
</dbReference>
<comment type="caution">
    <text evidence="2">The sequence shown here is derived from an EMBL/GenBank/DDBJ whole genome shotgun (WGS) entry which is preliminary data.</text>
</comment>
<sequence>MKKERLCKNINVNGYDNPDAIDKTIGYIYRTNDKSPLPIYCYGCIEWPPTYDRLIKEYHLVRETSQTNTSDQQLMHFIISFNIPVQNVTEIHFHFSDDIAKLFCNEYQICYSYHTDNGHPHFHYIVSTTSYIDGKPFLSNDRMSCYESQIYSLANTYGFIFLLERVVENV</sequence>
<evidence type="ECO:0000259" key="1">
    <source>
        <dbReference type="Pfam" id="PF03432"/>
    </source>
</evidence>
<reference evidence="2" key="1">
    <citation type="submission" date="2018-10" db="EMBL/GenBank/DDBJ databases">
        <title>Schaedlerella arabinophila gen. nov. sp. nov., isolated from the mouse intestinal tract and comparative analysis with the genome of the closely related altered Schaedler flora strain ASF502.</title>
        <authorList>
            <person name="Miyake S."/>
            <person name="Soh M."/>
            <person name="Seedorf H."/>
        </authorList>
    </citation>
    <scope>NUCLEOTIDE SEQUENCE [LARGE SCALE GENOMIC DNA]</scope>
    <source>
        <strain evidence="2">DSM 106076</strain>
    </source>
</reference>
<dbReference type="EMBL" id="RHJS01000002">
    <property type="protein sequence ID" value="RRK32982.1"/>
    <property type="molecule type" value="Genomic_DNA"/>
</dbReference>
<evidence type="ECO:0000313" key="2">
    <source>
        <dbReference type="EMBL" id="RRK32982.1"/>
    </source>
</evidence>
<evidence type="ECO:0000313" key="3">
    <source>
        <dbReference type="Proteomes" id="UP000274920"/>
    </source>
</evidence>
<dbReference type="InterPro" id="IPR005094">
    <property type="entry name" value="Endonuclease_MobA/VirD2"/>
</dbReference>